<dbReference type="Proteomes" id="UP000322000">
    <property type="component" value="Chromosome 28"/>
</dbReference>
<name>A0A7E5WXD4_TRINI</name>
<dbReference type="GeneID" id="113506863"/>
<evidence type="ECO:0000313" key="2">
    <source>
        <dbReference type="RefSeq" id="XP_026745500.1"/>
    </source>
</evidence>
<dbReference type="RefSeq" id="XP_026745500.1">
    <property type="nucleotide sequence ID" value="XM_026889699.1"/>
</dbReference>
<proteinExistence type="predicted"/>
<reference evidence="2" key="1">
    <citation type="submission" date="2025-08" db="UniProtKB">
        <authorList>
            <consortium name="RefSeq"/>
        </authorList>
    </citation>
    <scope>IDENTIFICATION</scope>
</reference>
<dbReference type="OrthoDB" id="8121249at2759"/>
<dbReference type="KEGG" id="tnl:113506863"/>
<evidence type="ECO:0000313" key="1">
    <source>
        <dbReference type="Proteomes" id="UP000322000"/>
    </source>
</evidence>
<sequence>MLEHVKIADFPTVAAVRRCHRMGRNNNGSKPRPILLKLRDVEVRDRIWFEKTKLKGSGITLSEFLTKTRHDAFMMAREKFGISNCWTRRGEVFVLGADGTKRRVLNTRDVIAVADSPEGLENQLPVKHVATSPASVLPAIVAAAVPRKKRAVAVKK</sequence>
<keyword evidence="1" id="KW-1185">Reference proteome</keyword>
<protein>
    <submittedName>
        <fullName evidence="2">Uncharacterized protein LOC113506863</fullName>
    </submittedName>
</protein>
<organism evidence="1 2">
    <name type="scientific">Trichoplusia ni</name>
    <name type="common">Cabbage looper</name>
    <dbReference type="NCBI Taxonomy" id="7111"/>
    <lineage>
        <taxon>Eukaryota</taxon>
        <taxon>Metazoa</taxon>
        <taxon>Ecdysozoa</taxon>
        <taxon>Arthropoda</taxon>
        <taxon>Hexapoda</taxon>
        <taxon>Insecta</taxon>
        <taxon>Pterygota</taxon>
        <taxon>Neoptera</taxon>
        <taxon>Endopterygota</taxon>
        <taxon>Lepidoptera</taxon>
        <taxon>Glossata</taxon>
        <taxon>Ditrysia</taxon>
        <taxon>Noctuoidea</taxon>
        <taxon>Noctuidae</taxon>
        <taxon>Plusiinae</taxon>
        <taxon>Trichoplusia</taxon>
    </lineage>
</organism>
<gene>
    <name evidence="2" type="primary">LOC113506863</name>
</gene>
<dbReference type="AlphaFoldDB" id="A0A7E5WXD4"/>
<accession>A0A7E5WXD4</accession>
<dbReference type="InParanoid" id="A0A7E5WXD4"/>